<reference evidence="5" key="2">
    <citation type="submission" date="2020-09" db="EMBL/GenBank/DDBJ databases">
        <authorList>
            <person name="Sun Q."/>
            <person name="Zhou Y."/>
        </authorList>
    </citation>
    <scope>NUCLEOTIDE SEQUENCE</scope>
    <source>
        <strain evidence="5">CGMCC 1.12698</strain>
    </source>
</reference>
<dbReference type="GO" id="GO:0016887">
    <property type="term" value="F:ATP hydrolysis activity"/>
    <property type="evidence" value="ECO:0007669"/>
    <property type="project" value="InterPro"/>
</dbReference>
<evidence type="ECO:0000313" key="5">
    <source>
        <dbReference type="EMBL" id="GGE57031.1"/>
    </source>
</evidence>
<evidence type="ECO:0000256" key="2">
    <source>
        <dbReference type="ARBA" id="ARBA00022741"/>
    </source>
</evidence>
<dbReference type="SMART" id="SM00382">
    <property type="entry name" value="AAA"/>
    <property type="match status" value="1"/>
</dbReference>
<feature type="domain" description="ABC transporter" evidence="4">
    <location>
        <begin position="2"/>
        <end position="255"/>
    </location>
</feature>
<keyword evidence="6" id="KW-1185">Reference proteome</keyword>
<dbReference type="Proteomes" id="UP000605259">
    <property type="component" value="Unassembled WGS sequence"/>
</dbReference>
<dbReference type="PROSITE" id="PS50893">
    <property type="entry name" value="ABC_TRANSPORTER_2"/>
    <property type="match status" value="1"/>
</dbReference>
<keyword evidence="1" id="KW-0813">Transport</keyword>
<dbReference type="SUPFAM" id="SSF52540">
    <property type="entry name" value="P-loop containing nucleoside triphosphate hydrolases"/>
    <property type="match status" value="1"/>
</dbReference>
<proteinExistence type="predicted"/>
<dbReference type="GO" id="GO:0005524">
    <property type="term" value="F:ATP binding"/>
    <property type="evidence" value="ECO:0007669"/>
    <property type="project" value="UniProtKB-KW"/>
</dbReference>
<dbReference type="InterPro" id="IPR027417">
    <property type="entry name" value="P-loop_NTPase"/>
</dbReference>
<dbReference type="PANTHER" id="PTHR42711:SF1">
    <property type="entry name" value="ABC-TRANSPORT PROTEIN, ATP-BINDING COMPONENT"/>
    <property type="match status" value="1"/>
</dbReference>
<dbReference type="RefSeq" id="WP_188386791.1">
    <property type="nucleotide sequence ID" value="NZ_BMFK01000001.1"/>
</dbReference>
<dbReference type="InterPro" id="IPR003439">
    <property type="entry name" value="ABC_transporter-like_ATP-bd"/>
</dbReference>
<evidence type="ECO:0000256" key="1">
    <source>
        <dbReference type="ARBA" id="ARBA00022448"/>
    </source>
</evidence>
<sequence>MIDVHNVVKSYRLPVQATTKMEKAMSLFHRKYTDIEAVKNISFHIEQGEMVGYIGKNGAGKSTTIKMLTGVLMPTHGSIMINGNNPYTERKKVATNLGVVFGQRTQLWWDLPLLDSFKLLRDVYGIQEQEFTRRLALFDDILDLQSLLQKPVRLMSLGQRMRSDIAASLLHEPKLLFLDEPTIGLDIEAKERIRQFIKMMNEDKKVTVLLTTHDMSDIEKLCSRIMFIDDGQIFFDGTQQQLKSLYGGVKSIKLTTENPTVIPSSVLDGIEIQMKSKHQIEIFYSKETNVSDILVPFFTCNVVQEMGIEEEGIERVIAKLFHSLQEKVKVG</sequence>
<gene>
    <name evidence="5" type="ORF">GCM10007140_04170</name>
</gene>
<accession>A0A917AJ50</accession>
<dbReference type="EMBL" id="BMFK01000001">
    <property type="protein sequence ID" value="GGE57031.1"/>
    <property type="molecule type" value="Genomic_DNA"/>
</dbReference>
<evidence type="ECO:0000259" key="4">
    <source>
        <dbReference type="PROSITE" id="PS50893"/>
    </source>
</evidence>
<dbReference type="PANTHER" id="PTHR42711">
    <property type="entry name" value="ABC TRANSPORTER ATP-BINDING PROTEIN"/>
    <property type="match status" value="1"/>
</dbReference>
<evidence type="ECO:0000313" key="6">
    <source>
        <dbReference type="Proteomes" id="UP000605259"/>
    </source>
</evidence>
<name>A0A917AJ50_9BACI</name>
<keyword evidence="2" id="KW-0547">Nucleotide-binding</keyword>
<dbReference type="Pfam" id="PF00005">
    <property type="entry name" value="ABC_tran"/>
    <property type="match status" value="1"/>
</dbReference>
<evidence type="ECO:0000256" key="3">
    <source>
        <dbReference type="ARBA" id="ARBA00022840"/>
    </source>
</evidence>
<dbReference type="InterPro" id="IPR003593">
    <property type="entry name" value="AAA+_ATPase"/>
</dbReference>
<dbReference type="Gene3D" id="3.40.50.300">
    <property type="entry name" value="P-loop containing nucleotide triphosphate hydrolases"/>
    <property type="match status" value="1"/>
</dbReference>
<comment type="caution">
    <text evidence="5">The sequence shown here is derived from an EMBL/GenBank/DDBJ whole genome shotgun (WGS) entry which is preliminary data.</text>
</comment>
<protein>
    <submittedName>
        <fullName evidence="5">ABC transporter ATP-binding protein</fullName>
    </submittedName>
</protein>
<keyword evidence="3 5" id="KW-0067">ATP-binding</keyword>
<dbReference type="AlphaFoldDB" id="A0A917AJ50"/>
<organism evidence="5 6">
    <name type="scientific">Priestia taiwanensis</name>
    <dbReference type="NCBI Taxonomy" id="1347902"/>
    <lineage>
        <taxon>Bacteria</taxon>
        <taxon>Bacillati</taxon>
        <taxon>Bacillota</taxon>
        <taxon>Bacilli</taxon>
        <taxon>Bacillales</taxon>
        <taxon>Bacillaceae</taxon>
        <taxon>Priestia</taxon>
    </lineage>
</organism>
<reference evidence="5" key="1">
    <citation type="journal article" date="2014" name="Int. J. Syst. Evol. Microbiol.">
        <title>Complete genome sequence of Corynebacterium casei LMG S-19264T (=DSM 44701T), isolated from a smear-ripened cheese.</title>
        <authorList>
            <consortium name="US DOE Joint Genome Institute (JGI-PGF)"/>
            <person name="Walter F."/>
            <person name="Albersmeier A."/>
            <person name="Kalinowski J."/>
            <person name="Ruckert C."/>
        </authorList>
    </citation>
    <scope>NUCLEOTIDE SEQUENCE</scope>
    <source>
        <strain evidence="5">CGMCC 1.12698</strain>
    </source>
</reference>
<dbReference type="InterPro" id="IPR050763">
    <property type="entry name" value="ABC_transporter_ATP-binding"/>
</dbReference>